<dbReference type="PROSITE" id="PS50157">
    <property type="entry name" value="ZINC_FINGER_C2H2_2"/>
    <property type="match status" value="1"/>
</dbReference>
<keyword evidence="1" id="KW-0863">Zinc-finger</keyword>
<keyword evidence="4" id="KW-1185">Reference proteome</keyword>
<dbReference type="GO" id="GO:0008270">
    <property type="term" value="F:zinc ion binding"/>
    <property type="evidence" value="ECO:0007669"/>
    <property type="project" value="UniProtKB-KW"/>
</dbReference>
<dbReference type="PROSITE" id="PS00028">
    <property type="entry name" value="ZINC_FINGER_C2H2_1"/>
    <property type="match status" value="1"/>
</dbReference>
<gene>
    <name evidence="3" type="ORF">DCAF_LOCUS23570</name>
</gene>
<evidence type="ECO:0000313" key="4">
    <source>
        <dbReference type="Proteomes" id="UP001314170"/>
    </source>
</evidence>
<proteinExistence type="predicted"/>
<reference evidence="3 4" key="1">
    <citation type="submission" date="2024-01" db="EMBL/GenBank/DDBJ databases">
        <authorList>
            <person name="Waweru B."/>
        </authorList>
    </citation>
    <scope>NUCLEOTIDE SEQUENCE [LARGE SCALE GENOMIC DNA]</scope>
</reference>
<evidence type="ECO:0000259" key="2">
    <source>
        <dbReference type="PROSITE" id="PS50157"/>
    </source>
</evidence>
<name>A0AAV1SHI1_9ROSI</name>
<evidence type="ECO:0000256" key="1">
    <source>
        <dbReference type="PROSITE-ProRule" id="PRU00042"/>
    </source>
</evidence>
<sequence>MPVKFWFSVTKSLRCKLEPSDVHDPKAKRDLSNIQTRNSIKSGCSRSLSNLREMIHGSSRHIEKPPTSPISLESSDFLKPIAHEVVLSDTQCELKITGFGGRSGDTDDSTFVNILKLGTPRPGGHDIVSYPRNKYGDSPIYGNGNGISSKPRRSHDAESYGSPFLICKKCCAKFKKLDAFEAHHLSNHAGKRP</sequence>
<organism evidence="3 4">
    <name type="scientific">Dovyalis caffra</name>
    <dbReference type="NCBI Taxonomy" id="77055"/>
    <lineage>
        <taxon>Eukaryota</taxon>
        <taxon>Viridiplantae</taxon>
        <taxon>Streptophyta</taxon>
        <taxon>Embryophyta</taxon>
        <taxon>Tracheophyta</taxon>
        <taxon>Spermatophyta</taxon>
        <taxon>Magnoliopsida</taxon>
        <taxon>eudicotyledons</taxon>
        <taxon>Gunneridae</taxon>
        <taxon>Pentapetalae</taxon>
        <taxon>rosids</taxon>
        <taxon>fabids</taxon>
        <taxon>Malpighiales</taxon>
        <taxon>Salicaceae</taxon>
        <taxon>Flacourtieae</taxon>
        <taxon>Dovyalis</taxon>
    </lineage>
</organism>
<accession>A0AAV1SHI1</accession>
<protein>
    <recommendedName>
        <fullName evidence="2">C2H2-type domain-containing protein</fullName>
    </recommendedName>
</protein>
<keyword evidence="1" id="KW-0862">Zinc</keyword>
<comment type="caution">
    <text evidence="3">The sequence shown here is derived from an EMBL/GenBank/DDBJ whole genome shotgun (WGS) entry which is preliminary data.</text>
</comment>
<dbReference type="AlphaFoldDB" id="A0AAV1SHI1"/>
<dbReference type="Proteomes" id="UP001314170">
    <property type="component" value="Unassembled WGS sequence"/>
</dbReference>
<feature type="domain" description="C2H2-type" evidence="2">
    <location>
        <begin position="165"/>
        <end position="193"/>
    </location>
</feature>
<dbReference type="EMBL" id="CAWUPB010001184">
    <property type="protein sequence ID" value="CAK7350873.1"/>
    <property type="molecule type" value="Genomic_DNA"/>
</dbReference>
<evidence type="ECO:0000313" key="3">
    <source>
        <dbReference type="EMBL" id="CAK7350873.1"/>
    </source>
</evidence>
<dbReference type="InterPro" id="IPR013087">
    <property type="entry name" value="Znf_C2H2_type"/>
</dbReference>
<keyword evidence="1" id="KW-0479">Metal-binding</keyword>